<dbReference type="Gene3D" id="1.10.238.10">
    <property type="entry name" value="EF-hand"/>
    <property type="match status" value="1"/>
</dbReference>
<keyword evidence="6" id="KW-0967">Endosome</keyword>
<dbReference type="SMART" id="SM00027">
    <property type="entry name" value="EH"/>
    <property type="match status" value="1"/>
</dbReference>
<feature type="compositionally biased region" description="Polar residues" evidence="10">
    <location>
        <begin position="533"/>
        <end position="545"/>
    </location>
</feature>
<feature type="domain" description="EH" evidence="11">
    <location>
        <begin position="690"/>
        <end position="784"/>
    </location>
</feature>
<dbReference type="EMBL" id="LUKN01003660">
    <property type="protein sequence ID" value="OAQ97110.1"/>
    <property type="molecule type" value="Genomic_DNA"/>
</dbReference>
<evidence type="ECO:0000256" key="7">
    <source>
        <dbReference type="ARBA" id="ARBA00023203"/>
    </source>
</evidence>
<feature type="compositionally biased region" description="Low complexity" evidence="10">
    <location>
        <begin position="340"/>
        <end position="362"/>
    </location>
</feature>
<keyword evidence="8" id="KW-0963">Cytoplasm</keyword>
<evidence type="ECO:0000313" key="14">
    <source>
        <dbReference type="Proteomes" id="UP000243081"/>
    </source>
</evidence>
<feature type="region of interest" description="Disordered" evidence="10">
    <location>
        <begin position="284"/>
        <end position="602"/>
    </location>
</feature>
<evidence type="ECO:0000259" key="12">
    <source>
        <dbReference type="PROSITE" id="PS50222"/>
    </source>
</evidence>
<dbReference type="OrthoDB" id="10045710at2759"/>
<feature type="compositionally biased region" description="Polar residues" evidence="10">
    <location>
        <begin position="30"/>
        <end position="61"/>
    </location>
</feature>
<comment type="subunit">
    <text evidence="4">Component of the PAN1 actin cytoskeleton-regulatory complex.</text>
</comment>
<dbReference type="GO" id="GO:0005509">
    <property type="term" value="F:calcium ion binding"/>
    <property type="evidence" value="ECO:0007669"/>
    <property type="project" value="InterPro"/>
</dbReference>
<evidence type="ECO:0000259" key="11">
    <source>
        <dbReference type="PROSITE" id="PS50031"/>
    </source>
</evidence>
<dbReference type="Proteomes" id="UP000243081">
    <property type="component" value="Unassembled WGS sequence"/>
</dbReference>
<evidence type="ECO:0000256" key="8">
    <source>
        <dbReference type="ARBA" id="ARBA00023212"/>
    </source>
</evidence>
<evidence type="ECO:0000256" key="10">
    <source>
        <dbReference type="SAM" id="MobiDB-lite"/>
    </source>
</evidence>
<comment type="function">
    <text evidence="9">Component of the PAN1 actin cytoskeleton-regulatory complex required for the internalization of endosomes during actin-coupled endocytosis. The complex links the site of endocytosis to the cell membrane-associated actin cytoskeleton. Mediates uptake of external molecules and vacuolar degradation of plasma membrane proteins. Plays a role in the proper organization of the cell membrane-associated actin cytoskeleton and promotes its destabilization.</text>
</comment>
<comment type="subcellular location">
    <subcellularLocation>
        <location evidence="3">Cell membrane</location>
        <topology evidence="3">Peripheral membrane protein</topology>
        <orientation evidence="3">Cytoplasmic side</orientation>
    </subcellularLocation>
    <subcellularLocation>
        <location evidence="2">Cytoplasm</location>
        <location evidence="2">Cytoskeleton</location>
        <location evidence="2">Actin patch</location>
    </subcellularLocation>
    <subcellularLocation>
        <location evidence="1">Endosome membrane</location>
        <topology evidence="1">Peripheral membrane protein</topology>
        <orientation evidence="1">Cytoplasmic side</orientation>
    </subcellularLocation>
</comment>
<evidence type="ECO:0008006" key="15">
    <source>
        <dbReference type="Google" id="ProtNLM"/>
    </source>
</evidence>
<dbReference type="SUPFAM" id="SSF47473">
    <property type="entry name" value="EF-hand"/>
    <property type="match status" value="1"/>
</dbReference>
<sequence length="806" mass="86267">MNPAAGSHAAGSPDDAATVALKGASLAFQKRSTPQSLDSQHNTTATPNKSSRSQSFPLHNQQYSLEHYRENGALLAATSSVERAKSPGAAAALASLRSSRIHQHQGQHAVTADASSTDIDSNTMLPAGLVAARLQQLGVAPTAAHTTTATPKTTAARALSTSPSSHLALGLSPQTPASVAATLAKLDSKSPSLIAATLAASRNGSPTPSTSRKPRRRQSANALQDVDSVDSVDSQPIPSTNSLIFMFEADKVARSKDLSRQIPTSSPEQSVVRKSTRAAPIAIKQTIVASTPPNLRPGSKQRVAKSQQQDRPPTPQQTVDNKPTAAAARRPPTPPSTVIPTLASAPTTPAAASKAIAHAVASKSRVTLPKMRETAEAGDPSDTAAQPKINFKSKPTASMQRLDASGESASPKRAGQPFPSGLRKESKDGHAPDLSPPNIGVPATSRHKSPTPRVISRSTTEVLSPKPTRVARAGSLRSGTPPPAIVLLPIQSPPSADPKKRATTAKRPPTPPKPRNSQRLAPAKSGGGRPRGNSDTPLSRATPNSMWGLPIVSSTTSNTPRPSKPQPPPPNRRESIVSAPPSPTREPPRRRLTLSSSNPMQLNSMTNAIMASSLASSRLTPHNTGSSLPPPLPKRQRSPHLLQTLRQPQSEPEDDHDRQRKNRRHRLRGAKHTHHEGSRRRWRDQVTEKERKRYEALWASNRGLLLTHESPSASVSSGLETELSECVANVVVRDIWRRSRLPSEELAEVWELVNRGHKGYLTRQEFVVGMFLIDQRLRGRKLPPKVSDSIWGSVNAVTVLKPRPKH</sequence>
<evidence type="ECO:0000256" key="1">
    <source>
        <dbReference type="ARBA" id="ARBA00004125"/>
    </source>
</evidence>
<dbReference type="GO" id="GO:0030479">
    <property type="term" value="C:actin cortical patch"/>
    <property type="evidence" value="ECO:0007669"/>
    <property type="project" value="UniProtKB-SubCell"/>
</dbReference>
<dbReference type="InterPro" id="IPR000261">
    <property type="entry name" value="EH_dom"/>
</dbReference>
<dbReference type="PROSITE" id="PS50222">
    <property type="entry name" value="EF_HAND_2"/>
    <property type="match status" value="1"/>
</dbReference>
<proteinExistence type="predicted"/>
<dbReference type="AlphaFoldDB" id="A0A179I696"/>
<dbReference type="CDD" id="cd00052">
    <property type="entry name" value="EH"/>
    <property type="match status" value="1"/>
</dbReference>
<feature type="compositionally biased region" description="Low complexity" evidence="10">
    <location>
        <begin position="225"/>
        <end position="234"/>
    </location>
</feature>
<dbReference type="OMA" id="AEVWELV"/>
<keyword evidence="14" id="KW-1185">Reference proteome</keyword>
<evidence type="ECO:0000313" key="13">
    <source>
        <dbReference type="EMBL" id="OAQ97110.1"/>
    </source>
</evidence>
<feature type="region of interest" description="Disordered" evidence="10">
    <location>
        <begin position="198"/>
        <end position="238"/>
    </location>
</feature>
<keyword evidence="5" id="KW-0254">Endocytosis</keyword>
<accession>A0A179I696</accession>
<feature type="region of interest" description="Disordered" evidence="10">
    <location>
        <begin position="258"/>
        <end position="277"/>
    </location>
</feature>
<comment type="caution">
    <text evidence="13">The sequence shown here is derived from an EMBL/GenBank/DDBJ whole genome shotgun (WGS) entry which is preliminary data.</text>
</comment>
<feature type="region of interest" description="Disordered" evidence="10">
    <location>
        <begin position="26"/>
        <end position="61"/>
    </location>
</feature>
<dbReference type="InterPro" id="IPR002048">
    <property type="entry name" value="EF_hand_dom"/>
</dbReference>
<evidence type="ECO:0000256" key="6">
    <source>
        <dbReference type="ARBA" id="ARBA00022753"/>
    </source>
</evidence>
<dbReference type="InterPro" id="IPR011992">
    <property type="entry name" value="EF-hand-dom_pair"/>
</dbReference>
<name>A0A179I696_CORDF</name>
<feature type="compositionally biased region" description="Basic residues" evidence="10">
    <location>
        <begin position="659"/>
        <end position="682"/>
    </location>
</feature>
<evidence type="ECO:0000256" key="5">
    <source>
        <dbReference type="ARBA" id="ARBA00022583"/>
    </source>
</evidence>
<dbReference type="PROSITE" id="PS50031">
    <property type="entry name" value="EH"/>
    <property type="match status" value="1"/>
</dbReference>
<evidence type="ECO:0000256" key="3">
    <source>
        <dbReference type="ARBA" id="ARBA00004413"/>
    </source>
</evidence>
<dbReference type="GO" id="GO:0010008">
    <property type="term" value="C:endosome membrane"/>
    <property type="evidence" value="ECO:0007669"/>
    <property type="project" value="UniProtKB-SubCell"/>
</dbReference>
<protein>
    <recommendedName>
        <fullName evidence="15">EH domain-containing protein</fullName>
    </recommendedName>
</protein>
<evidence type="ECO:0000256" key="9">
    <source>
        <dbReference type="ARBA" id="ARBA00025194"/>
    </source>
</evidence>
<evidence type="ECO:0000256" key="2">
    <source>
        <dbReference type="ARBA" id="ARBA00004134"/>
    </source>
</evidence>
<dbReference type="Pfam" id="PF12763">
    <property type="entry name" value="EH"/>
    <property type="match status" value="1"/>
</dbReference>
<organism evidence="13 14">
    <name type="scientific">Cordyceps confragosa</name>
    <name type="common">Lecanicillium lecanii</name>
    <dbReference type="NCBI Taxonomy" id="2714763"/>
    <lineage>
        <taxon>Eukaryota</taxon>
        <taxon>Fungi</taxon>
        <taxon>Dikarya</taxon>
        <taxon>Ascomycota</taxon>
        <taxon>Pezizomycotina</taxon>
        <taxon>Sordariomycetes</taxon>
        <taxon>Hypocreomycetidae</taxon>
        <taxon>Hypocreales</taxon>
        <taxon>Cordycipitaceae</taxon>
        <taxon>Akanthomyces</taxon>
    </lineage>
</organism>
<dbReference type="GO" id="GO:0003779">
    <property type="term" value="F:actin binding"/>
    <property type="evidence" value="ECO:0007669"/>
    <property type="project" value="UniProtKB-KW"/>
</dbReference>
<gene>
    <name evidence="13" type="ORF">LLEC1_07736</name>
</gene>
<keyword evidence="8" id="KW-0206">Cytoskeleton</keyword>
<dbReference type="GO" id="GO:0005886">
    <property type="term" value="C:plasma membrane"/>
    <property type="evidence" value="ECO:0007669"/>
    <property type="project" value="UniProtKB-SubCell"/>
</dbReference>
<keyword evidence="7" id="KW-0009">Actin-binding</keyword>
<dbReference type="GO" id="GO:0006897">
    <property type="term" value="P:endocytosis"/>
    <property type="evidence" value="ECO:0007669"/>
    <property type="project" value="UniProtKB-KW"/>
</dbReference>
<feature type="compositionally biased region" description="Basic and acidic residues" evidence="10">
    <location>
        <begin position="422"/>
        <end position="431"/>
    </location>
</feature>
<feature type="compositionally biased region" description="Polar residues" evidence="10">
    <location>
        <begin position="617"/>
        <end position="627"/>
    </location>
</feature>
<feature type="region of interest" description="Disordered" evidence="10">
    <location>
        <begin position="617"/>
        <end position="685"/>
    </location>
</feature>
<feature type="domain" description="EF-hand" evidence="12">
    <location>
        <begin position="741"/>
        <end position="776"/>
    </location>
</feature>
<evidence type="ECO:0000256" key="4">
    <source>
        <dbReference type="ARBA" id="ARBA00011159"/>
    </source>
</evidence>
<feature type="compositionally biased region" description="Polar residues" evidence="10">
    <location>
        <begin position="261"/>
        <end position="273"/>
    </location>
</feature>
<reference evidence="13 14" key="1">
    <citation type="submission" date="2016-03" db="EMBL/GenBank/DDBJ databases">
        <title>Fine-scale spatial genetic structure of a fungal parasite of coffee scale insects.</title>
        <authorList>
            <person name="Jackson D."/>
            <person name="Zemenick K.A."/>
            <person name="Malloure B."/>
            <person name="Quandt C.A."/>
            <person name="James T.Y."/>
        </authorList>
    </citation>
    <scope>NUCLEOTIDE SEQUENCE [LARGE SCALE GENOMIC DNA]</scope>
    <source>
        <strain evidence="13 14">UM487</strain>
    </source>
</reference>